<dbReference type="Proteomes" id="UP000050326">
    <property type="component" value="Unassembled WGS sequence"/>
</dbReference>
<protein>
    <submittedName>
        <fullName evidence="5">HTH-type transcriptional regulator LrpC</fullName>
    </submittedName>
</protein>
<keyword evidence="3" id="KW-0804">Transcription</keyword>
<evidence type="ECO:0000256" key="1">
    <source>
        <dbReference type="ARBA" id="ARBA00023015"/>
    </source>
</evidence>
<dbReference type="OrthoDB" id="66249at2"/>
<proteinExistence type="predicted"/>
<dbReference type="AlphaFoldDB" id="A0A0P8WBK5"/>
<dbReference type="InterPro" id="IPR011008">
    <property type="entry name" value="Dimeric_a/b-barrel"/>
</dbReference>
<dbReference type="PANTHER" id="PTHR30154:SF34">
    <property type="entry name" value="TRANSCRIPTIONAL REGULATOR AZLB"/>
    <property type="match status" value="1"/>
</dbReference>
<dbReference type="GO" id="GO:0043200">
    <property type="term" value="P:response to amino acid"/>
    <property type="evidence" value="ECO:0007669"/>
    <property type="project" value="TreeGrafter"/>
</dbReference>
<dbReference type="SMART" id="SM00344">
    <property type="entry name" value="HTH_ASNC"/>
    <property type="match status" value="1"/>
</dbReference>
<name>A0A0P8WBK5_9CLOT</name>
<dbReference type="InterPro" id="IPR019887">
    <property type="entry name" value="Tscrpt_reg_AsnC/Lrp_C"/>
</dbReference>
<dbReference type="Gene3D" id="1.10.10.10">
    <property type="entry name" value="Winged helix-like DNA-binding domain superfamily/Winged helix DNA-binding domain"/>
    <property type="match status" value="1"/>
</dbReference>
<evidence type="ECO:0000256" key="2">
    <source>
        <dbReference type="ARBA" id="ARBA00023125"/>
    </source>
</evidence>
<dbReference type="Gene3D" id="3.30.70.920">
    <property type="match status" value="1"/>
</dbReference>
<comment type="caution">
    <text evidence="5">The sequence shown here is derived from an EMBL/GenBank/DDBJ whole genome shotgun (WGS) entry which is preliminary data.</text>
</comment>
<dbReference type="InterPro" id="IPR036390">
    <property type="entry name" value="WH_DNA-bd_sf"/>
</dbReference>
<dbReference type="PRINTS" id="PR00033">
    <property type="entry name" value="HTHASNC"/>
</dbReference>
<dbReference type="InterPro" id="IPR011991">
    <property type="entry name" value="ArsR-like_HTH"/>
</dbReference>
<reference evidence="5 6" key="1">
    <citation type="submission" date="2015-09" db="EMBL/GenBank/DDBJ databases">
        <title>Genome sequence of Oxobacter pfennigii DSM 3222.</title>
        <authorList>
            <person name="Poehlein A."/>
            <person name="Bengelsdorf F.R."/>
            <person name="Schiel-Bengelsdorf B."/>
            <person name="Duerre P."/>
            <person name="Daniel R."/>
        </authorList>
    </citation>
    <scope>NUCLEOTIDE SEQUENCE [LARGE SCALE GENOMIC DNA]</scope>
    <source>
        <strain evidence="5 6">DSM 3222</strain>
    </source>
</reference>
<dbReference type="STRING" id="36849.OXPF_11990"/>
<dbReference type="EMBL" id="LKET01000026">
    <property type="protein sequence ID" value="KPU45306.1"/>
    <property type="molecule type" value="Genomic_DNA"/>
</dbReference>
<dbReference type="Pfam" id="PF01037">
    <property type="entry name" value="AsnC_trans_reg"/>
    <property type="match status" value="1"/>
</dbReference>
<keyword evidence="6" id="KW-1185">Reference proteome</keyword>
<keyword evidence="1" id="KW-0805">Transcription regulation</keyword>
<organism evidence="5 6">
    <name type="scientific">Oxobacter pfennigii</name>
    <dbReference type="NCBI Taxonomy" id="36849"/>
    <lineage>
        <taxon>Bacteria</taxon>
        <taxon>Bacillati</taxon>
        <taxon>Bacillota</taxon>
        <taxon>Clostridia</taxon>
        <taxon>Eubacteriales</taxon>
        <taxon>Clostridiaceae</taxon>
        <taxon>Oxobacter</taxon>
    </lineage>
</organism>
<sequence>MDELDIKIIKLLKSNSRMTGSEIGKRINLSVPAVAERMRKLEDGGIISQYTIKIDRDKLDRGLMAFIFATIEKTEHIKGFREAIKSEEAVLECHHIAGEYDYLLKVVVKNTSDLEEFISNKLKKTAGVTRTNTIIALSSIKEEV</sequence>
<evidence type="ECO:0000259" key="4">
    <source>
        <dbReference type="PROSITE" id="PS50956"/>
    </source>
</evidence>
<dbReference type="SUPFAM" id="SSF54909">
    <property type="entry name" value="Dimeric alpha+beta barrel"/>
    <property type="match status" value="1"/>
</dbReference>
<accession>A0A0P8WBK5</accession>
<dbReference type="Pfam" id="PF13412">
    <property type="entry name" value="HTH_24"/>
    <property type="match status" value="1"/>
</dbReference>
<dbReference type="RefSeq" id="WP_054874292.1">
    <property type="nucleotide sequence ID" value="NZ_LKET01000026.1"/>
</dbReference>
<dbReference type="SUPFAM" id="SSF46785">
    <property type="entry name" value="Winged helix' DNA-binding domain"/>
    <property type="match status" value="1"/>
</dbReference>
<dbReference type="PROSITE" id="PS50956">
    <property type="entry name" value="HTH_ASNC_2"/>
    <property type="match status" value="1"/>
</dbReference>
<evidence type="ECO:0000256" key="3">
    <source>
        <dbReference type="ARBA" id="ARBA00023163"/>
    </source>
</evidence>
<keyword evidence="2" id="KW-0238">DNA-binding</keyword>
<dbReference type="CDD" id="cd00090">
    <property type="entry name" value="HTH_ARSR"/>
    <property type="match status" value="1"/>
</dbReference>
<dbReference type="GO" id="GO:0043565">
    <property type="term" value="F:sequence-specific DNA binding"/>
    <property type="evidence" value="ECO:0007669"/>
    <property type="project" value="InterPro"/>
</dbReference>
<feature type="domain" description="HTH asnC-type" evidence="4">
    <location>
        <begin position="1"/>
        <end position="64"/>
    </location>
</feature>
<dbReference type="InterPro" id="IPR019888">
    <property type="entry name" value="Tscrpt_reg_AsnC-like"/>
</dbReference>
<evidence type="ECO:0000313" key="5">
    <source>
        <dbReference type="EMBL" id="KPU45306.1"/>
    </source>
</evidence>
<dbReference type="InterPro" id="IPR000485">
    <property type="entry name" value="AsnC-type_HTH_dom"/>
</dbReference>
<evidence type="ECO:0000313" key="6">
    <source>
        <dbReference type="Proteomes" id="UP000050326"/>
    </source>
</evidence>
<dbReference type="InterPro" id="IPR036388">
    <property type="entry name" value="WH-like_DNA-bd_sf"/>
</dbReference>
<dbReference type="GO" id="GO:0005829">
    <property type="term" value="C:cytosol"/>
    <property type="evidence" value="ECO:0007669"/>
    <property type="project" value="TreeGrafter"/>
</dbReference>
<gene>
    <name evidence="5" type="primary">lrpC</name>
    <name evidence="5" type="ORF">OXPF_11990</name>
</gene>
<dbReference type="PANTHER" id="PTHR30154">
    <property type="entry name" value="LEUCINE-RESPONSIVE REGULATORY PROTEIN"/>
    <property type="match status" value="1"/>
</dbReference>